<name>A0ABP1R171_9HEXA</name>
<keyword evidence="3" id="KW-1185">Reference proteome</keyword>
<dbReference type="EMBL" id="CAXLJM020000054">
    <property type="protein sequence ID" value="CAL8117293.1"/>
    <property type="molecule type" value="Genomic_DNA"/>
</dbReference>
<protein>
    <submittedName>
        <fullName evidence="2">Uncharacterized protein</fullName>
    </submittedName>
</protein>
<proteinExistence type="predicted"/>
<feature type="region of interest" description="Disordered" evidence="1">
    <location>
        <begin position="84"/>
        <end position="107"/>
    </location>
</feature>
<reference evidence="2 3" key="1">
    <citation type="submission" date="2024-08" db="EMBL/GenBank/DDBJ databases">
        <authorList>
            <person name="Cucini C."/>
            <person name="Frati F."/>
        </authorList>
    </citation>
    <scope>NUCLEOTIDE SEQUENCE [LARGE SCALE GENOMIC DNA]</scope>
</reference>
<gene>
    <name evidence="2" type="ORF">ODALV1_LOCUS17622</name>
</gene>
<dbReference type="Proteomes" id="UP001642540">
    <property type="component" value="Unassembled WGS sequence"/>
</dbReference>
<evidence type="ECO:0000313" key="3">
    <source>
        <dbReference type="Proteomes" id="UP001642540"/>
    </source>
</evidence>
<evidence type="ECO:0000256" key="1">
    <source>
        <dbReference type="SAM" id="MobiDB-lite"/>
    </source>
</evidence>
<comment type="caution">
    <text evidence="2">The sequence shown here is derived from an EMBL/GenBank/DDBJ whole genome shotgun (WGS) entry which is preliminary data.</text>
</comment>
<organism evidence="2 3">
    <name type="scientific">Orchesella dallaii</name>
    <dbReference type="NCBI Taxonomy" id="48710"/>
    <lineage>
        <taxon>Eukaryota</taxon>
        <taxon>Metazoa</taxon>
        <taxon>Ecdysozoa</taxon>
        <taxon>Arthropoda</taxon>
        <taxon>Hexapoda</taxon>
        <taxon>Collembola</taxon>
        <taxon>Entomobryomorpha</taxon>
        <taxon>Entomobryoidea</taxon>
        <taxon>Orchesellidae</taxon>
        <taxon>Orchesellinae</taxon>
        <taxon>Orchesella</taxon>
    </lineage>
</organism>
<sequence>MQRKLAELCIANGGNENLRGDVFSLETSVESYKDQINRLTVKLEGTGVGQTDCCMQLGSIEAQTGRLPETLRKSLRREDQKICSINEKDEEKPCERPAKKARRSESD</sequence>
<evidence type="ECO:0000313" key="2">
    <source>
        <dbReference type="EMBL" id="CAL8117293.1"/>
    </source>
</evidence>
<accession>A0ABP1R171</accession>